<reference evidence="3" key="1">
    <citation type="journal article" date="2017" name="bioRxiv">
        <title>Comparative analysis of the genomes of Stylophora pistillata and Acropora digitifera provides evidence for extensive differences between species of corals.</title>
        <authorList>
            <person name="Voolstra C.R."/>
            <person name="Li Y."/>
            <person name="Liew Y.J."/>
            <person name="Baumgarten S."/>
            <person name="Zoccola D."/>
            <person name="Flot J.-F."/>
            <person name="Tambutte S."/>
            <person name="Allemand D."/>
            <person name="Aranda M."/>
        </authorList>
    </citation>
    <scope>NUCLEOTIDE SEQUENCE [LARGE SCALE GENOMIC DNA]</scope>
</reference>
<feature type="compositionally biased region" description="Polar residues" evidence="1">
    <location>
        <begin position="222"/>
        <end position="245"/>
    </location>
</feature>
<accession>A0A2B4RNH3</accession>
<dbReference type="EMBL" id="LSMT01000432">
    <property type="protein sequence ID" value="PFX18070.1"/>
    <property type="molecule type" value="Genomic_DNA"/>
</dbReference>
<protein>
    <submittedName>
        <fullName evidence="2">Uncharacterized protein</fullName>
    </submittedName>
</protein>
<dbReference type="Proteomes" id="UP000225706">
    <property type="component" value="Unassembled WGS sequence"/>
</dbReference>
<evidence type="ECO:0000256" key="1">
    <source>
        <dbReference type="SAM" id="MobiDB-lite"/>
    </source>
</evidence>
<gene>
    <name evidence="2" type="ORF">AWC38_SpisGene17578</name>
</gene>
<organism evidence="2 3">
    <name type="scientific">Stylophora pistillata</name>
    <name type="common">Smooth cauliflower coral</name>
    <dbReference type="NCBI Taxonomy" id="50429"/>
    <lineage>
        <taxon>Eukaryota</taxon>
        <taxon>Metazoa</taxon>
        <taxon>Cnidaria</taxon>
        <taxon>Anthozoa</taxon>
        <taxon>Hexacorallia</taxon>
        <taxon>Scleractinia</taxon>
        <taxon>Astrocoeniina</taxon>
        <taxon>Pocilloporidae</taxon>
        <taxon>Stylophora</taxon>
    </lineage>
</organism>
<feature type="region of interest" description="Disordered" evidence="1">
    <location>
        <begin position="159"/>
        <end position="246"/>
    </location>
</feature>
<dbReference type="AlphaFoldDB" id="A0A2B4RNH3"/>
<sequence length="436" mass="48520">MLEFQPCINATKADRSSHTLSSIGTDVFHMWATWDPTYTSGIPGGRKDPCQDDLNLQMASLLFLLKSLVGGGFLGRTTTIASANLGCSSSFAPDPLIKLPLVDPSAREHEGAIPKTKHWQPDLQSTVKPDVKEKMWMGTFGSQSHLNLPSIPWREFSDECAQSSLHPPESSERAVGNADGCQRGNESQDTGFFSGEGNSYTQMSSLSTNPEHIGKTEHHSQVLKSVSARPTTPEGATTDRNSPSLATGCHYNRPINLNDPVEVDFVPENETGRPVEHYDARENNGLCEEELESSTKDNLFLTRKLREMESVCNTLRENLFQCRQTFRESRPPCAYLQAENDRLQVENEEESRLMRLSLAIRSRLETRRADDVASEGSSAAVEEDNASDNSIVRAILKRSEEVELDVDEQPGPFPQESDSEDSDNDEFYEARDDLFL</sequence>
<evidence type="ECO:0000313" key="2">
    <source>
        <dbReference type="EMBL" id="PFX18070.1"/>
    </source>
</evidence>
<proteinExistence type="predicted"/>
<feature type="compositionally biased region" description="Polar residues" evidence="1">
    <location>
        <begin position="184"/>
        <end position="210"/>
    </location>
</feature>
<feature type="compositionally biased region" description="Acidic residues" evidence="1">
    <location>
        <begin position="417"/>
        <end position="427"/>
    </location>
</feature>
<name>A0A2B4RNH3_STYPI</name>
<feature type="region of interest" description="Disordered" evidence="1">
    <location>
        <begin position="401"/>
        <end position="436"/>
    </location>
</feature>
<evidence type="ECO:0000313" key="3">
    <source>
        <dbReference type="Proteomes" id="UP000225706"/>
    </source>
</evidence>
<feature type="region of interest" description="Disordered" evidence="1">
    <location>
        <begin position="367"/>
        <end position="387"/>
    </location>
</feature>
<comment type="caution">
    <text evidence="2">The sequence shown here is derived from an EMBL/GenBank/DDBJ whole genome shotgun (WGS) entry which is preliminary data.</text>
</comment>
<keyword evidence="3" id="KW-1185">Reference proteome</keyword>